<sequence length="91" mass="10063">MAKPKAPRQTIDSYTVKPMNKTVRKKSTNKPCDARSIRHKGVDVQTNMVVIRILELLVFEDIKLDIEDVGVGVAIVGEVEKTQVLRGACTA</sequence>
<organism evidence="1 2">
    <name type="scientific">Malus baccata</name>
    <name type="common">Siberian crab apple</name>
    <name type="synonym">Pyrus baccata</name>
    <dbReference type="NCBI Taxonomy" id="106549"/>
    <lineage>
        <taxon>Eukaryota</taxon>
        <taxon>Viridiplantae</taxon>
        <taxon>Streptophyta</taxon>
        <taxon>Embryophyta</taxon>
        <taxon>Tracheophyta</taxon>
        <taxon>Spermatophyta</taxon>
        <taxon>Magnoliopsida</taxon>
        <taxon>eudicotyledons</taxon>
        <taxon>Gunneridae</taxon>
        <taxon>Pentapetalae</taxon>
        <taxon>rosids</taxon>
        <taxon>fabids</taxon>
        <taxon>Rosales</taxon>
        <taxon>Rosaceae</taxon>
        <taxon>Amygdaloideae</taxon>
        <taxon>Maleae</taxon>
        <taxon>Malus</taxon>
    </lineage>
</organism>
<proteinExistence type="predicted"/>
<dbReference type="EMBL" id="VIEB01001276">
    <property type="protein sequence ID" value="TQD73559.1"/>
    <property type="molecule type" value="Genomic_DNA"/>
</dbReference>
<evidence type="ECO:0000313" key="1">
    <source>
        <dbReference type="EMBL" id="TQD73559.1"/>
    </source>
</evidence>
<dbReference type="Proteomes" id="UP000315295">
    <property type="component" value="Unassembled WGS sequence"/>
</dbReference>
<dbReference type="AlphaFoldDB" id="A0A540KH96"/>
<evidence type="ECO:0000313" key="2">
    <source>
        <dbReference type="Proteomes" id="UP000315295"/>
    </source>
</evidence>
<accession>A0A540KH96</accession>
<comment type="caution">
    <text evidence="1">The sequence shown here is derived from an EMBL/GenBank/DDBJ whole genome shotgun (WGS) entry which is preliminary data.</text>
</comment>
<reference evidence="1 2" key="1">
    <citation type="journal article" date="2019" name="G3 (Bethesda)">
        <title>Sequencing of a Wild Apple (Malus baccata) Genome Unravels the Differences Between Cultivated and Wild Apple Species Regarding Disease Resistance and Cold Tolerance.</title>
        <authorList>
            <person name="Chen X."/>
        </authorList>
    </citation>
    <scope>NUCLEOTIDE SEQUENCE [LARGE SCALE GENOMIC DNA]</scope>
    <source>
        <strain evidence="2">cv. Shandingzi</strain>
        <tissue evidence="1">Leaves</tissue>
    </source>
</reference>
<name>A0A540KH96_MALBA</name>
<gene>
    <name evidence="1" type="ORF">C1H46_040907</name>
</gene>
<keyword evidence="2" id="KW-1185">Reference proteome</keyword>
<protein>
    <submittedName>
        <fullName evidence="1">Uncharacterized protein</fullName>
    </submittedName>
</protein>